<dbReference type="Pfam" id="PF19619">
    <property type="entry name" value="DUF6124"/>
    <property type="match status" value="1"/>
</dbReference>
<dbReference type="EMBL" id="CABVHU010000029">
    <property type="protein sequence ID" value="VVO44412.1"/>
    <property type="molecule type" value="Genomic_DNA"/>
</dbReference>
<evidence type="ECO:0000313" key="1">
    <source>
        <dbReference type="EMBL" id="VVO44412.1"/>
    </source>
</evidence>
<organism evidence="1 2">
    <name type="scientific">Pseudomonas fluorescens</name>
    <dbReference type="NCBI Taxonomy" id="294"/>
    <lineage>
        <taxon>Bacteria</taxon>
        <taxon>Pseudomonadati</taxon>
        <taxon>Pseudomonadota</taxon>
        <taxon>Gammaproteobacteria</taxon>
        <taxon>Pseudomonadales</taxon>
        <taxon>Pseudomonadaceae</taxon>
        <taxon>Pseudomonas</taxon>
    </lineage>
</organism>
<protein>
    <submittedName>
        <fullName evidence="1">Uncharacterized protein</fullName>
    </submittedName>
</protein>
<evidence type="ECO:0000313" key="2">
    <source>
        <dbReference type="Proteomes" id="UP000409037"/>
    </source>
</evidence>
<accession>A0A5E7G0X1</accession>
<dbReference type="AlphaFoldDB" id="A0A5E7G0X1"/>
<dbReference type="Proteomes" id="UP000409037">
    <property type="component" value="Unassembled WGS sequence"/>
</dbReference>
<proteinExistence type="predicted"/>
<name>A0A5E7G0X1_PSEFL</name>
<sequence length="66" mass="7212">MLETGQNLNTPDVGRSLFPANNDAMVHHLVDHLDGWSRNALLGISNSIMLAQITANRMLDQIDPSA</sequence>
<reference evidence="1 2" key="1">
    <citation type="submission" date="2019-09" db="EMBL/GenBank/DDBJ databases">
        <authorList>
            <person name="Chandra G."/>
            <person name="Truman W A."/>
        </authorList>
    </citation>
    <scope>NUCLEOTIDE SEQUENCE [LARGE SCALE GENOMIC DNA]</scope>
    <source>
        <strain evidence="1">PS833</strain>
    </source>
</reference>
<gene>
    <name evidence="1" type="ORF">PS833_06396</name>
</gene>